<evidence type="ECO:0000256" key="6">
    <source>
        <dbReference type="ARBA" id="ARBA00023274"/>
    </source>
</evidence>
<dbReference type="Pfam" id="PF10236">
    <property type="entry name" value="DAP3"/>
    <property type="match status" value="1"/>
</dbReference>
<dbReference type="InterPro" id="IPR019368">
    <property type="entry name" value="Ribosomal_mS29"/>
</dbReference>
<dbReference type="PANTHER" id="PTHR12810:SF0">
    <property type="entry name" value="SMALL RIBOSOMAL SUBUNIT PROTEIN MS29"/>
    <property type="match status" value="1"/>
</dbReference>
<evidence type="ECO:0000256" key="1">
    <source>
        <dbReference type="ARBA" id="ARBA00004173"/>
    </source>
</evidence>
<dbReference type="OrthoDB" id="274828at2759"/>
<evidence type="ECO:0000313" key="8">
    <source>
        <dbReference type="EMBL" id="SGZ40652.1"/>
    </source>
</evidence>
<protein>
    <recommendedName>
        <fullName evidence="7">Small ribosomal subunit protein mS29</fullName>
    </recommendedName>
</protein>
<dbReference type="Proteomes" id="UP000183365">
    <property type="component" value="Unassembled WGS sequence"/>
</dbReference>
<evidence type="ECO:0000256" key="2">
    <source>
        <dbReference type="ARBA" id="ARBA00009863"/>
    </source>
</evidence>
<evidence type="ECO:0000313" key="9">
    <source>
        <dbReference type="Proteomes" id="UP000183365"/>
    </source>
</evidence>
<evidence type="ECO:0000256" key="4">
    <source>
        <dbReference type="ARBA" id="ARBA00022980"/>
    </source>
</evidence>
<evidence type="ECO:0000256" key="5">
    <source>
        <dbReference type="ARBA" id="ARBA00023128"/>
    </source>
</evidence>
<evidence type="ECO:0000256" key="7">
    <source>
        <dbReference type="ARBA" id="ARBA00035140"/>
    </source>
</evidence>
<dbReference type="EMBL" id="FQNF01000058">
    <property type="protein sequence ID" value="SGZ40652.1"/>
    <property type="molecule type" value="Genomic_DNA"/>
</dbReference>
<keyword evidence="5" id="KW-0496">Mitochondrion</keyword>
<keyword evidence="6" id="KW-0687">Ribonucleoprotein</keyword>
<organism evidence="8 9">
    <name type="scientific">Hanseniaspora guilliermondii</name>
    <dbReference type="NCBI Taxonomy" id="56406"/>
    <lineage>
        <taxon>Eukaryota</taxon>
        <taxon>Fungi</taxon>
        <taxon>Dikarya</taxon>
        <taxon>Ascomycota</taxon>
        <taxon>Saccharomycotina</taxon>
        <taxon>Saccharomycetes</taxon>
        <taxon>Saccharomycodales</taxon>
        <taxon>Saccharomycodaceae</taxon>
        <taxon>Hanseniaspora</taxon>
    </lineage>
</organism>
<proteinExistence type="inferred from homology"/>
<dbReference type="GO" id="GO:0003735">
    <property type="term" value="F:structural constituent of ribosome"/>
    <property type="evidence" value="ECO:0007669"/>
    <property type="project" value="TreeGrafter"/>
</dbReference>
<reference evidence="9" key="1">
    <citation type="submission" date="2016-11" db="EMBL/GenBank/DDBJ databases">
        <authorList>
            <person name="Guldener U."/>
        </authorList>
    </citation>
    <scope>NUCLEOTIDE SEQUENCE [LARGE SCALE GENOMIC DNA]</scope>
</reference>
<comment type="similarity">
    <text evidence="2">Belongs to the mitochondrion-specific ribosomal protein mS29 family.</text>
</comment>
<name>A0A1L0B4B3_9ASCO</name>
<gene>
    <name evidence="8" type="ORF">HGUI_02852</name>
</gene>
<evidence type="ECO:0000256" key="3">
    <source>
        <dbReference type="ARBA" id="ARBA00022946"/>
    </source>
</evidence>
<dbReference type="VEuPathDB" id="FungiDB:HGUI_02852"/>
<dbReference type="GO" id="GO:0005763">
    <property type="term" value="C:mitochondrial small ribosomal subunit"/>
    <property type="evidence" value="ECO:0007669"/>
    <property type="project" value="TreeGrafter"/>
</dbReference>
<dbReference type="AlphaFoldDB" id="A0A1L0B4B3"/>
<keyword evidence="3" id="KW-0809">Transit peptide</keyword>
<comment type="subcellular location">
    <subcellularLocation>
        <location evidence="1">Mitochondrion</location>
    </subcellularLocation>
</comment>
<dbReference type="PANTHER" id="PTHR12810">
    <property type="entry name" value="MITOCHONDRIAL 28S RIBOSOMAL PROTEIN S29"/>
    <property type="match status" value="1"/>
</dbReference>
<keyword evidence="9" id="KW-1185">Reference proteome</keyword>
<sequence length="430" mass="49479">MLSKNIKTILSKSSISLTHKSNIHNTSIGLQKQISKSGNIKPRISFDSPLFSYENMIKSKEMNIPKPVVTVENSKLRTFTSEGKEYLKKFEQQFLGDISKHIPNDLFDNILLVNKDKNIQLDYDHKENNCVIIDGEMDSGRTTLLKTILLDTYYKNDSIIVPFPDPVRIYSEKDNLDFFKEQYILLNITRDFINSIFLANTEENLKSIKLKNNYTFININYQIGQPIENREKHLVKEKNTLYDLLSMKSTDEQVGLLLESINKELLQINEKKILILQDKFNDLVINGKTEYLDRNVQQIDLVKLQIPSMLLNFIKLNNENVRIFLANNTDKSCQTIDLAVSGDIKQVNQWKESDSYFEDILNSLINYESGVKPKLVKVNDVTIEEIKLLMECIHTSGVLNKSGLLPAEVYHLSGNGNVGECLKILTQYLR</sequence>
<keyword evidence="4" id="KW-0689">Ribosomal protein</keyword>
<accession>A0A1L0B4B3</accession>